<organism evidence="1 2">
    <name type="scientific">Cuneatibacter caecimuris</name>
    <dbReference type="NCBI Taxonomy" id="1796618"/>
    <lineage>
        <taxon>Bacteria</taxon>
        <taxon>Bacillati</taxon>
        <taxon>Bacillota</taxon>
        <taxon>Clostridia</taxon>
        <taxon>Lachnospirales</taxon>
        <taxon>Lachnospiraceae</taxon>
        <taxon>Cuneatibacter</taxon>
    </lineage>
</organism>
<dbReference type="Proteomes" id="UP000292927">
    <property type="component" value="Unassembled WGS sequence"/>
</dbReference>
<name>A0A4Q7PNA3_9FIRM</name>
<evidence type="ECO:0000313" key="2">
    <source>
        <dbReference type="Proteomes" id="UP000292927"/>
    </source>
</evidence>
<protein>
    <submittedName>
        <fullName evidence="1">Uncharacterized protein</fullName>
    </submittedName>
</protein>
<dbReference type="EMBL" id="SGXF01000001">
    <property type="protein sequence ID" value="RZT02263.1"/>
    <property type="molecule type" value="Genomic_DNA"/>
</dbReference>
<dbReference type="AlphaFoldDB" id="A0A4Q7PNA3"/>
<accession>A0A4Q7PNA3</accession>
<proteinExistence type="predicted"/>
<reference evidence="1 2" key="1">
    <citation type="submission" date="2019-02" db="EMBL/GenBank/DDBJ databases">
        <title>Genomic Encyclopedia of Type Strains, Phase IV (KMG-IV): sequencing the most valuable type-strain genomes for metagenomic binning, comparative biology and taxonomic classification.</title>
        <authorList>
            <person name="Goeker M."/>
        </authorList>
    </citation>
    <scope>NUCLEOTIDE SEQUENCE [LARGE SCALE GENOMIC DNA]</scope>
    <source>
        <strain evidence="1 2">DSM 29486</strain>
    </source>
</reference>
<keyword evidence="2" id="KW-1185">Reference proteome</keyword>
<evidence type="ECO:0000313" key="1">
    <source>
        <dbReference type="EMBL" id="RZT02263.1"/>
    </source>
</evidence>
<sequence length="88" mass="10062">MNPDGQALIVQLLYVNEGSYDYPIVEFQYEKGDAWSRGAANIEGRFYTFFLTEDFAAVSEDGQYLNAAVVVSMDYDQETKELMNKITR</sequence>
<gene>
    <name evidence="1" type="ORF">EV209_0373</name>
</gene>
<dbReference type="RefSeq" id="WP_130432483.1">
    <property type="nucleotide sequence ID" value="NZ_SGXF01000001.1"/>
</dbReference>
<comment type="caution">
    <text evidence="1">The sequence shown here is derived from an EMBL/GenBank/DDBJ whole genome shotgun (WGS) entry which is preliminary data.</text>
</comment>